<sequence>MKGSVEKMLYIRDIEKIIENTLQEHKFNIDYEINNNLLAPMSFNVSTNTIKFNYLQVNGYIANINFKIKETDEDCVKLILYRQLGYYLAFKENKHDLRILKYFEDEKKAELLTRIETNAWDYGRTLVPDKLVNSYDKVREIDKILIKSY</sequence>
<dbReference type="EMBL" id="JAUSTW010000008">
    <property type="protein sequence ID" value="MDQ0201058.1"/>
    <property type="molecule type" value="Genomic_DNA"/>
</dbReference>
<protein>
    <submittedName>
        <fullName evidence="1">Uncharacterized protein</fullName>
    </submittedName>
</protein>
<dbReference type="RefSeq" id="WP_307411945.1">
    <property type="nucleotide sequence ID" value="NZ_JAUSTW010000008.1"/>
</dbReference>
<accession>A0ABT9Y098</accession>
<proteinExistence type="predicted"/>
<reference evidence="1 2" key="1">
    <citation type="submission" date="2023-07" db="EMBL/GenBank/DDBJ databases">
        <title>Genomic Encyclopedia of Type Strains, Phase IV (KMG-IV): sequencing the most valuable type-strain genomes for metagenomic binning, comparative biology and taxonomic classification.</title>
        <authorList>
            <person name="Goeker M."/>
        </authorList>
    </citation>
    <scope>NUCLEOTIDE SEQUENCE [LARGE SCALE GENOMIC DNA]</scope>
    <source>
        <strain evidence="1 2">DSM 27594</strain>
    </source>
</reference>
<dbReference type="Proteomes" id="UP001224122">
    <property type="component" value="Unassembled WGS sequence"/>
</dbReference>
<name>A0ABT9Y098_9BACI</name>
<evidence type="ECO:0000313" key="2">
    <source>
        <dbReference type="Proteomes" id="UP001224122"/>
    </source>
</evidence>
<evidence type="ECO:0000313" key="1">
    <source>
        <dbReference type="EMBL" id="MDQ0201058.1"/>
    </source>
</evidence>
<gene>
    <name evidence="1" type="ORF">J2S10_004264</name>
</gene>
<comment type="caution">
    <text evidence="1">The sequence shown here is derived from an EMBL/GenBank/DDBJ whole genome shotgun (WGS) entry which is preliminary data.</text>
</comment>
<organism evidence="1 2">
    <name type="scientific">Neobacillus ginsengisoli</name>
    <dbReference type="NCBI Taxonomy" id="904295"/>
    <lineage>
        <taxon>Bacteria</taxon>
        <taxon>Bacillati</taxon>
        <taxon>Bacillota</taxon>
        <taxon>Bacilli</taxon>
        <taxon>Bacillales</taxon>
        <taxon>Bacillaceae</taxon>
        <taxon>Neobacillus</taxon>
    </lineage>
</organism>
<keyword evidence="2" id="KW-1185">Reference proteome</keyword>